<dbReference type="RefSeq" id="YP_009046518.1">
    <property type="nucleotide sequence ID" value="NC_024450.1"/>
</dbReference>
<dbReference type="GeneID" id="19738322"/>
<dbReference type="Proteomes" id="UP000146149">
    <property type="component" value="Segment"/>
</dbReference>
<accession>A0A068EVW9</accession>
<evidence type="ECO:0000313" key="2">
    <source>
        <dbReference type="Proteomes" id="UP000146149"/>
    </source>
</evidence>
<dbReference type="EMBL" id="KJ668231">
    <property type="protein sequence ID" value="AID52724.1"/>
    <property type="molecule type" value="Genomic_DNA"/>
</dbReference>
<sequence length="215" mass="23687">MSDRARGTEKFTRLRGTRLRNELHLPGVCWCRQTTSVRSVVLSWAVSSMRHRTCLELLQTLSAGGGEGCSAPRGGSRTWARGWVGCVLWDITLPNGHSLAPSLDRSANSAYDSDPLLRTSRAVCDWTGHCSCLYTPKSRVMSEGVIRKNADSASGEYLVGVVRTDSAGRFSADACTFQVQISVCRPRNDRSIRYDRIRGKRTGRPLPLGARLSAR</sequence>
<dbReference type="KEGG" id="vg:19738322"/>
<organism evidence="1 2">
    <name type="scientific">Falconid herpesvirus 1</name>
    <dbReference type="NCBI Taxonomy" id="1510155"/>
    <lineage>
        <taxon>Viruses</taxon>
        <taxon>Duplodnaviria</taxon>
        <taxon>Heunggongvirae</taxon>
        <taxon>Peploviricota</taxon>
        <taxon>Herviviricetes</taxon>
        <taxon>Herpesvirales</taxon>
        <taxon>Orthoherpesviridae</taxon>
        <taxon>Alphaherpesvirinae</taxon>
        <taxon>Mardivirus</taxon>
        <taxon>Mardivirus columbidalpha1</taxon>
    </lineage>
</organism>
<gene>
    <name evidence="1" type="ORF">FaHV1S18_034</name>
</gene>
<name>A0A068EVW9_9ALPH</name>
<evidence type="ECO:0000313" key="1">
    <source>
        <dbReference type="EMBL" id="AID52724.1"/>
    </source>
</evidence>
<proteinExistence type="predicted"/>
<reference evidence="1 2" key="1">
    <citation type="journal article" date="2014" name="Virus Res.">
        <title>Molecular characterization of the complete genome of falconid herpesvirus strain S-18.</title>
        <authorList>
            <person name="Spatz S.J."/>
            <person name="Volkening J.D."/>
            <person name="Ross T.A."/>
        </authorList>
    </citation>
    <scope>NUCLEOTIDE SEQUENCE [LARGE SCALE GENOMIC DNA]</scope>
    <source>
        <strain evidence="1">S-18</strain>
    </source>
</reference>
<protein>
    <submittedName>
        <fullName evidence="1">Uncharacterized protein</fullName>
    </submittedName>
</protein>